<dbReference type="Gene3D" id="1.20.1270.60">
    <property type="entry name" value="Arfaptin homology (AH) domain/BAR domain"/>
    <property type="match status" value="1"/>
</dbReference>
<dbReference type="PANTHER" id="PTHR46026:SF1">
    <property type="entry name" value="RHO-TYPE GUANINE NUCLEOTIDE EXCHANGE FACTOR, ISOFORM F"/>
    <property type="match status" value="1"/>
</dbReference>
<evidence type="ECO:0000313" key="6">
    <source>
        <dbReference type="EMBL" id="PPQ64116.1"/>
    </source>
</evidence>
<dbReference type="PROSITE" id="PS50002">
    <property type="entry name" value="SH3"/>
    <property type="match status" value="1"/>
</dbReference>
<dbReference type="SMART" id="SM00326">
    <property type="entry name" value="SH3"/>
    <property type="match status" value="1"/>
</dbReference>
<feature type="compositionally biased region" description="Polar residues" evidence="3">
    <location>
        <begin position="437"/>
        <end position="449"/>
    </location>
</feature>
<dbReference type="PRINTS" id="PR00452">
    <property type="entry name" value="SH3DOMAIN"/>
</dbReference>
<dbReference type="InParanoid" id="A0A409VB07"/>
<dbReference type="SMART" id="SM00721">
    <property type="entry name" value="BAR"/>
    <property type="match status" value="1"/>
</dbReference>
<dbReference type="STRING" id="181874.A0A409VB07"/>
<dbReference type="Gene3D" id="2.30.30.40">
    <property type="entry name" value="SH3 Domains"/>
    <property type="match status" value="1"/>
</dbReference>
<feature type="compositionally biased region" description="Polar residues" evidence="3">
    <location>
        <begin position="354"/>
        <end position="367"/>
    </location>
</feature>
<evidence type="ECO:0000256" key="3">
    <source>
        <dbReference type="SAM" id="MobiDB-lite"/>
    </source>
</evidence>
<evidence type="ECO:0000259" key="4">
    <source>
        <dbReference type="PROSITE" id="PS50002"/>
    </source>
</evidence>
<dbReference type="Proteomes" id="UP000284842">
    <property type="component" value="Unassembled WGS sequence"/>
</dbReference>
<evidence type="ECO:0000256" key="2">
    <source>
        <dbReference type="PROSITE-ProRule" id="PRU00192"/>
    </source>
</evidence>
<feature type="region of interest" description="Disordered" evidence="3">
    <location>
        <begin position="518"/>
        <end position="566"/>
    </location>
</feature>
<feature type="domain" description="SH3" evidence="4">
    <location>
        <begin position="459"/>
        <end position="521"/>
    </location>
</feature>
<feature type="compositionally biased region" description="Low complexity" evidence="3">
    <location>
        <begin position="735"/>
        <end position="750"/>
    </location>
</feature>
<accession>A0A409VB07</accession>
<dbReference type="OrthoDB" id="10263741at2759"/>
<keyword evidence="7" id="KW-1185">Reference proteome</keyword>
<feature type="region of interest" description="Disordered" evidence="3">
    <location>
        <begin position="622"/>
        <end position="766"/>
    </location>
</feature>
<dbReference type="CDD" id="cd00174">
    <property type="entry name" value="SH3"/>
    <property type="match status" value="1"/>
</dbReference>
<reference evidence="6 7" key="1">
    <citation type="journal article" date="2018" name="Evol. Lett.">
        <title>Horizontal gene cluster transfer increased hallucinogenic mushroom diversity.</title>
        <authorList>
            <person name="Reynolds H.T."/>
            <person name="Vijayakumar V."/>
            <person name="Gluck-Thaler E."/>
            <person name="Korotkin H.B."/>
            <person name="Matheny P.B."/>
            <person name="Slot J.C."/>
        </authorList>
    </citation>
    <scope>NUCLEOTIDE SEQUENCE [LARGE SCALE GENOMIC DNA]</scope>
    <source>
        <strain evidence="6 7">2629</strain>
    </source>
</reference>
<feature type="compositionally biased region" description="Basic residues" evidence="3">
    <location>
        <begin position="423"/>
        <end position="432"/>
    </location>
</feature>
<dbReference type="InterPro" id="IPR036028">
    <property type="entry name" value="SH3-like_dom_sf"/>
</dbReference>
<feature type="compositionally biased region" description="Low complexity" evidence="3">
    <location>
        <begin position="306"/>
        <end position="318"/>
    </location>
</feature>
<dbReference type="PANTHER" id="PTHR46026">
    <property type="entry name" value="RHO-TYPE GUANINE NUCLEOTIDE EXCHANGE FACTOR, ISOFORM F"/>
    <property type="match status" value="1"/>
</dbReference>
<feature type="compositionally biased region" description="Basic and acidic residues" evidence="3">
    <location>
        <begin position="524"/>
        <end position="540"/>
    </location>
</feature>
<feature type="compositionally biased region" description="Basic and acidic residues" evidence="3">
    <location>
        <begin position="751"/>
        <end position="761"/>
    </location>
</feature>
<feature type="region of interest" description="Disordered" evidence="3">
    <location>
        <begin position="235"/>
        <end position="456"/>
    </location>
</feature>
<evidence type="ECO:0000256" key="1">
    <source>
        <dbReference type="ARBA" id="ARBA00022443"/>
    </source>
</evidence>
<dbReference type="CDD" id="cd07593">
    <property type="entry name" value="BAR_MUG137_fungi"/>
    <property type="match status" value="1"/>
</dbReference>
<dbReference type="PROSITE" id="PS51021">
    <property type="entry name" value="BAR"/>
    <property type="match status" value="1"/>
</dbReference>
<dbReference type="EMBL" id="NHTK01006095">
    <property type="protein sequence ID" value="PPQ64116.1"/>
    <property type="molecule type" value="Genomic_DNA"/>
</dbReference>
<dbReference type="SUPFAM" id="SSF103657">
    <property type="entry name" value="BAR/IMD domain-like"/>
    <property type="match status" value="1"/>
</dbReference>
<dbReference type="GO" id="GO:0005737">
    <property type="term" value="C:cytoplasm"/>
    <property type="evidence" value="ECO:0007669"/>
    <property type="project" value="InterPro"/>
</dbReference>
<feature type="compositionally biased region" description="Basic and acidic residues" evidence="3">
    <location>
        <begin position="331"/>
        <end position="352"/>
    </location>
</feature>
<comment type="caution">
    <text evidence="6">The sequence shown here is derived from an EMBL/GenBank/DDBJ whole genome shotgun (WGS) entry which is preliminary data.</text>
</comment>
<evidence type="ECO:0000313" key="7">
    <source>
        <dbReference type="Proteomes" id="UP000284842"/>
    </source>
</evidence>
<keyword evidence="1 2" id="KW-0728">SH3 domain</keyword>
<dbReference type="InterPro" id="IPR001452">
    <property type="entry name" value="SH3_domain"/>
</dbReference>
<sequence length="804" mass="88673">MQLGRLRQWAGEVMSREKPAVNEEFQELERDIELRKDGMQRMLLASEAYHHALAKKKANEALVEADKFLPIDILGIVMIVHGEEFGDDSLFGRSLVKYGRAHCKIATLQEAYALTFKDTFIESINRAKEQIKEYELLKKKLGERRSAFDAASARYEKVMASKKDKDKREAEDEMERTRQRYEETAEDIRAHMHAIQENELNQHRELTAFLDLETNFVESYLEVLRDVRSEWQERVDGLPASSTRKTTAPHPSPFHRTPSKRQTNGHVTPSRPRAGSTVSSDDSSEVEDNQGTASRLSFSKHRKGTSISSRPPSRPASRLSRKRTNSTATSDPKDEVAKGDEAEEEKKQEKTRRLSLSVSGWASNAVESVTGGRNKKSKDKDSFATLDDDEHSGSGESGKGSFHTQEDGNEPTVRKSGSFSKALSRRSSKKKSKDGLNGSSAPASTTGTPRIQILKPPSLARKVVRALHDFSGSSADELSFKAGDEIIVVSEVLDDWWEGEMVKQPSKKGLFPTSYVEEVTASDASRRNRDADAESDRARDSYILSDPDDDEELRMPPMPANRSPSFYNGFDDAVSFTGSLDDDGPSTAKPIGLGSGLKTQPFSAFGDAPFTLVNPTKNDGWMHDFNTNNEPLPLPAPPVLGTRRRTGPLNPEDPAQRHLLSRSQSEGVTPAPDIDVIATSTSQGSPTKKIPPPPPPRRTHSHNPSSSLSGIPTPPIPERRYGPGASLSTPSGLGSVPSLTRASSLSSTSESNDHHGMDRSPFESAVDLEVEFGQENGKTVGCGQFRQNPFKPRGMCSNCLEYHD</sequence>
<evidence type="ECO:0000259" key="5">
    <source>
        <dbReference type="PROSITE" id="PS51021"/>
    </source>
</evidence>
<gene>
    <name evidence="6" type="ORF">CVT24_008727</name>
</gene>
<dbReference type="InterPro" id="IPR027267">
    <property type="entry name" value="AH/BAR_dom_sf"/>
</dbReference>
<dbReference type="InterPro" id="IPR004148">
    <property type="entry name" value="BAR_dom"/>
</dbReference>
<feature type="domain" description="BAR" evidence="5">
    <location>
        <begin position="10"/>
        <end position="240"/>
    </location>
</feature>
<name>A0A409VB07_9AGAR</name>
<organism evidence="6 7">
    <name type="scientific">Panaeolus cyanescens</name>
    <dbReference type="NCBI Taxonomy" id="181874"/>
    <lineage>
        <taxon>Eukaryota</taxon>
        <taxon>Fungi</taxon>
        <taxon>Dikarya</taxon>
        <taxon>Basidiomycota</taxon>
        <taxon>Agaricomycotina</taxon>
        <taxon>Agaricomycetes</taxon>
        <taxon>Agaricomycetidae</taxon>
        <taxon>Agaricales</taxon>
        <taxon>Agaricineae</taxon>
        <taxon>Galeropsidaceae</taxon>
        <taxon>Panaeolus</taxon>
    </lineage>
</organism>
<dbReference type="Pfam" id="PF00018">
    <property type="entry name" value="SH3_1"/>
    <property type="match status" value="1"/>
</dbReference>
<feature type="region of interest" description="Disordered" evidence="3">
    <location>
        <begin position="159"/>
        <end position="180"/>
    </location>
</feature>
<dbReference type="AlphaFoldDB" id="A0A409VB07"/>
<dbReference type="SUPFAM" id="SSF50044">
    <property type="entry name" value="SH3-domain"/>
    <property type="match status" value="1"/>
</dbReference>
<protein>
    <recommendedName>
        <fullName evidence="8">SH3 domain-containing protein</fullName>
    </recommendedName>
</protein>
<dbReference type="Pfam" id="PF03114">
    <property type="entry name" value="BAR"/>
    <property type="match status" value="1"/>
</dbReference>
<dbReference type="FunCoup" id="A0A409VB07">
    <property type="interactions" value="52"/>
</dbReference>
<proteinExistence type="predicted"/>
<evidence type="ECO:0008006" key="8">
    <source>
        <dbReference type="Google" id="ProtNLM"/>
    </source>
</evidence>